<evidence type="ECO:0000313" key="2">
    <source>
        <dbReference type="EMBL" id="KAH6889778.1"/>
    </source>
</evidence>
<feature type="compositionally biased region" description="Polar residues" evidence="1">
    <location>
        <begin position="71"/>
        <end position="95"/>
    </location>
</feature>
<protein>
    <submittedName>
        <fullName evidence="2">Uncharacterized protein</fullName>
    </submittedName>
</protein>
<organism evidence="2 3">
    <name type="scientific">Thelonectria olida</name>
    <dbReference type="NCBI Taxonomy" id="1576542"/>
    <lineage>
        <taxon>Eukaryota</taxon>
        <taxon>Fungi</taxon>
        <taxon>Dikarya</taxon>
        <taxon>Ascomycota</taxon>
        <taxon>Pezizomycotina</taxon>
        <taxon>Sordariomycetes</taxon>
        <taxon>Hypocreomycetidae</taxon>
        <taxon>Hypocreales</taxon>
        <taxon>Nectriaceae</taxon>
        <taxon>Thelonectria</taxon>
    </lineage>
</organism>
<name>A0A9P8W6Y9_9HYPO</name>
<dbReference type="EMBL" id="JAGPYM010000010">
    <property type="protein sequence ID" value="KAH6889778.1"/>
    <property type="molecule type" value="Genomic_DNA"/>
</dbReference>
<feature type="compositionally biased region" description="Basic and acidic residues" evidence="1">
    <location>
        <begin position="150"/>
        <end position="162"/>
    </location>
</feature>
<feature type="region of interest" description="Disordered" evidence="1">
    <location>
        <begin position="1"/>
        <end position="176"/>
    </location>
</feature>
<dbReference type="Proteomes" id="UP000777438">
    <property type="component" value="Unassembled WGS sequence"/>
</dbReference>
<evidence type="ECO:0000256" key="1">
    <source>
        <dbReference type="SAM" id="MobiDB-lite"/>
    </source>
</evidence>
<comment type="caution">
    <text evidence="2">The sequence shown here is derived from an EMBL/GenBank/DDBJ whole genome shotgun (WGS) entry which is preliminary data.</text>
</comment>
<reference evidence="2 3" key="1">
    <citation type="journal article" date="2021" name="Nat. Commun.">
        <title>Genetic determinants of endophytism in the Arabidopsis root mycobiome.</title>
        <authorList>
            <person name="Mesny F."/>
            <person name="Miyauchi S."/>
            <person name="Thiergart T."/>
            <person name="Pickel B."/>
            <person name="Atanasova L."/>
            <person name="Karlsson M."/>
            <person name="Huettel B."/>
            <person name="Barry K.W."/>
            <person name="Haridas S."/>
            <person name="Chen C."/>
            <person name="Bauer D."/>
            <person name="Andreopoulos W."/>
            <person name="Pangilinan J."/>
            <person name="LaButti K."/>
            <person name="Riley R."/>
            <person name="Lipzen A."/>
            <person name="Clum A."/>
            <person name="Drula E."/>
            <person name="Henrissat B."/>
            <person name="Kohler A."/>
            <person name="Grigoriev I.V."/>
            <person name="Martin F.M."/>
            <person name="Hacquard S."/>
        </authorList>
    </citation>
    <scope>NUCLEOTIDE SEQUENCE [LARGE SCALE GENOMIC DNA]</scope>
    <source>
        <strain evidence="2 3">MPI-CAGE-CH-0241</strain>
    </source>
</reference>
<dbReference type="OrthoDB" id="5383057at2759"/>
<evidence type="ECO:0000313" key="3">
    <source>
        <dbReference type="Proteomes" id="UP000777438"/>
    </source>
</evidence>
<accession>A0A9P8W6Y9</accession>
<dbReference type="AlphaFoldDB" id="A0A9P8W6Y9"/>
<sequence>MSTKQNPSSVTKVDLGKDAPVTGEGTGKAASESLATKSTQEGGDFASNRKAENTSGSDESDSYASKAREMAQQSDKPSQSIGSKDSGSGDTQSRGAQRRPSGSHRKNVEGSWDESKDEDGLKKALESEPGSMDDPSRLAEQQYALKQGAHGRDAGPRQDKIEGGTAYDALGSEVPS</sequence>
<proteinExistence type="predicted"/>
<gene>
    <name evidence="2" type="ORF">B0T10DRAFT_40427</name>
</gene>
<keyword evidence="3" id="KW-1185">Reference proteome</keyword>
<feature type="compositionally biased region" description="Polar residues" evidence="1">
    <location>
        <begin position="1"/>
        <end position="11"/>
    </location>
</feature>